<dbReference type="Proteomes" id="UP001226762">
    <property type="component" value="Unassembled WGS sequence"/>
</dbReference>
<organism evidence="2 3">
    <name type="scientific">Marimonas arenosa</name>
    <dbReference type="NCBI Taxonomy" id="1795305"/>
    <lineage>
        <taxon>Bacteria</taxon>
        <taxon>Pseudomonadati</taxon>
        <taxon>Pseudomonadota</taxon>
        <taxon>Alphaproteobacteria</taxon>
        <taxon>Rhodobacterales</taxon>
        <taxon>Paracoccaceae</taxon>
        <taxon>Marimonas</taxon>
    </lineage>
</organism>
<sequence>MTKALQTSAMLFAFAAAGLAVIHFPEGDKSAVAGLGPAPKITVTPLDDKGRDRLGAGRVFQN</sequence>
<feature type="signal peptide" evidence="1">
    <location>
        <begin position="1"/>
        <end position="20"/>
    </location>
</feature>
<keyword evidence="3" id="KW-1185">Reference proteome</keyword>
<accession>A0AAE3WF59</accession>
<evidence type="ECO:0000313" key="2">
    <source>
        <dbReference type="EMBL" id="MDQ2091245.1"/>
    </source>
</evidence>
<name>A0AAE3WF59_9RHOB</name>
<feature type="chain" id="PRO_5042261915" evidence="1">
    <location>
        <begin position="21"/>
        <end position="62"/>
    </location>
</feature>
<evidence type="ECO:0000313" key="3">
    <source>
        <dbReference type="Proteomes" id="UP001226762"/>
    </source>
</evidence>
<proteinExistence type="predicted"/>
<evidence type="ECO:0000256" key="1">
    <source>
        <dbReference type="SAM" id="SignalP"/>
    </source>
</evidence>
<keyword evidence="1" id="KW-0732">Signal</keyword>
<dbReference type="RefSeq" id="WP_306736540.1">
    <property type="nucleotide sequence ID" value="NZ_JANHAX010000005.1"/>
</dbReference>
<reference evidence="2" key="2">
    <citation type="submission" date="2023-02" db="EMBL/GenBank/DDBJ databases">
        <title>'Rhodoalgimonas zhirmunskyi' gen. nov., isolated from a red alga.</title>
        <authorList>
            <person name="Nedashkovskaya O.I."/>
            <person name="Otstavnykh N.Y."/>
            <person name="Bystritskaya E.P."/>
            <person name="Balabanova L.A."/>
            <person name="Isaeva M.P."/>
        </authorList>
    </citation>
    <scope>NUCLEOTIDE SEQUENCE</scope>
    <source>
        <strain evidence="2">KCTC 52189</strain>
    </source>
</reference>
<dbReference type="AlphaFoldDB" id="A0AAE3WF59"/>
<gene>
    <name evidence="2" type="ORF">NO357_15190</name>
</gene>
<comment type="caution">
    <text evidence="2">The sequence shown here is derived from an EMBL/GenBank/DDBJ whole genome shotgun (WGS) entry which is preliminary data.</text>
</comment>
<dbReference type="EMBL" id="JANHAX010000005">
    <property type="protein sequence ID" value="MDQ2091245.1"/>
    <property type="molecule type" value="Genomic_DNA"/>
</dbReference>
<reference evidence="2" key="1">
    <citation type="submission" date="2022-07" db="EMBL/GenBank/DDBJ databases">
        <authorList>
            <person name="Otstavnykh N."/>
            <person name="Isaeva M."/>
            <person name="Bystritskaya E."/>
        </authorList>
    </citation>
    <scope>NUCLEOTIDE SEQUENCE</scope>
    <source>
        <strain evidence="2">KCTC 52189</strain>
    </source>
</reference>
<protein>
    <submittedName>
        <fullName evidence="2">Uncharacterized protein</fullName>
    </submittedName>
</protein>